<dbReference type="AlphaFoldDB" id="A0A1F4XK96"/>
<dbReference type="EMBL" id="MEWR01000011">
    <property type="protein sequence ID" value="OGC82038.1"/>
    <property type="molecule type" value="Genomic_DNA"/>
</dbReference>
<sequence length="244" mass="26844">MDQMPSSSLPSSHSDMPMSHAEKKETLSLIKPTVAKAKRPILLWLVVLLLLGGTGFLGYMVYTQQNTLVAFQDSFTQWTTQVTTLQSSYDTSLRSVNDKLLTLETNTTSIQQNLELMKTARTAEPTPTEEPGMISEEPGMMTGTGSEVAEPNGGEEGLDPAMNEFLAYESFLDEAKQGNKKTVQPDGITLIQSRLASLDGNLLYNVFSSKSDPNDLYLYIQRLNPEVDFEAGWYGPFAAPAAQM</sequence>
<keyword evidence="2" id="KW-1133">Transmembrane helix</keyword>
<evidence type="ECO:0000313" key="4">
    <source>
        <dbReference type="Proteomes" id="UP000177614"/>
    </source>
</evidence>
<feature type="compositionally biased region" description="Low complexity" evidence="1">
    <location>
        <begin position="1"/>
        <end position="19"/>
    </location>
</feature>
<dbReference type="STRING" id="1817814.A2V81_02690"/>
<dbReference type="Proteomes" id="UP000177614">
    <property type="component" value="Unassembled WGS sequence"/>
</dbReference>
<keyword evidence="2" id="KW-0812">Transmembrane</keyword>
<evidence type="ECO:0000256" key="1">
    <source>
        <dbReference type="SAM" id="MobiDB-lite"/>
    </source>
</evidence>
<keyword evidence="2" id="KW-0472">Membrane</keyword>
<reference evidence="3 4" key="1">
    <citation type="journal article" date="2016" name="Nat. Commun.">
        <title>Thousands of microbial genomes shed light on interconnected biogeochemical processes in an aquifer system.</title>
        <authorList>
            <person name="Anantharaman K."/>
            <person name="Brown C.T."/>
            <person name="Hug L.A."/>
            <person name="Sharon I."/>
            <person name="Castelle C.J."/>
            <person name="Probst A.J."/>
            <person name="Thomas B.C."/>
            <person name="Singh A."/>
            <person name="Wilkins M.J."/>
            <person name="Karaoz U."/>
            <person name="Brodie E.L."/>
            <person name="Williams K.H."/>
            <person name="Hubbard S.S."/>
            <person name="Banfield J.F."/>
        </authorList>
    </citation>
    <scope>NUCLEOTIDE SEQUENCE [LARGE SCALE GENOMIC DNA]</scope>
</reference>
<accession>A0A1F4XK96</accession>
<name>A0A1F4XK96_9BACT</name>
<organism evidence="3 4">
    <name type="scientific">Candidatus Abawacabacteria bacterium RBG_16_42_10</name>
    <dbReference type="NCBI Taxonomy" id="1817814"/>
    <lineage>
        <taxon>Bacteria</taxon>
        <taxon>Candidatus Abawacaibacteriota</taxon>
    </lineage>
</organism>
<comment type="caution">
    <text evidence="3">The sequence shown here is derived from an EMBL/GenBank/DDBJ whole genome shotgun (WGS) entry which is preliminary data.</text>
</comment>
<proteinExistence type="predicted"/>
<evidence type="ECO:0000256" key="2">
    <source>
        <dbReference type="SAM" id="Phobius"/>
    </source>
</evidence>
<protein>
    <submittedName>
        <fullName evidence="3">Uncharacterized protein</fullName>
    </submittedName>
</protein>
<feature type="transmembrane region" description="Helical" evidence="2">
    <location>
        <begin position="41"/>
        <end position="62"/>
    </location>
</feature>
<gene>
    <name evidence="3" type="ORF">A2V81_02690</name>
</gene>
<feature type="region of interest" description="Disordered" evidence="1">
    <location>
        <begin position="1"/>
        <end position="20"/>
    </location>
</feature>
<evidence type="ECO:0000313" key="3">
    <source>
        <dbReference type="EMBL" id="OGC82038.1"/>
    </source>
</evidence>